<dbReference type="SUPFAM" id="SSF47226">
    <property type="entry name" value="Histidine-containing phosphotransfer domain, HPT domain"/>
    <property type="match status" value="1"/>
</dbReference>
<dbReference type="InterPro" id="IPR005467">
    <property type="entry name" value="His_kinase_dom"/>
</dbReference>
<comment type="catalytic activity">
    <reaction evidence="1">
        <text>ATP + protein L-histidine = ADP + protein N-phospho-L-histidine.</text>
        <dbReference type="EC" id="2.7.13.3"/>
    </reaction>
</comment>
<dbReference type="Pfam" id="PF00512">
    <property type="entry name" value="HisKA"/>
    <property type="match status" value="1"/>
</dbReference>
<keyword evidence="12" id="KW-0902">Two-component regulatory system</keyword>
<dbReference type="Gene3D" id="3.40.50.2300">
    <property type="match status" value="1"/>
</dbReference>
<dbReference type="PROSITE" id="PS50109">
    <property type="entry name" value="HIS_KIN"/>
    <property type="match status" value="1"/>
</dbReference>
<dbReference type="InterPro" id="IPR011006">
    <property type="entry name" value="CheY-like_superfamily"/>
</dbReference>
<dbReference type="Pfam" id="PF00072">
    <property type="entry name" value="Response_reg"/>
    <property type="match status" value="1"/>
</dbReference>
<dbReference type="Pfam" id="PF02518">
    <property type="entry name" value="HATPase_c"/>
    <property type="match status" value="1"/>
</dbReference>
<feature type="domain" description="HPt" evidence="21">
    <location>
        <begin position="803"/>
        <end position="900"/>
    </location>
</feature>
<evidence type="ECO:0000256" key="15">
    <source>
        <dbReference type="PROSITE-ProRule" id="PRU00169"/>
    </source>
</evidence>
<dbReference type="Pfam" id="PF01627">
    <property type="entry name" value="Hpt"/>
    <property type="match status" value="1"/>
</dbReference>
<keyword evidence="5 15" id="KW-0597">Phosphoprotein</keyword>
<dbReference type="SMART" id="SM00387">
    <property type="entry name" value="HATPase_c"/>
    <property type="match status" value="1"/>
</dbReference>
<evidence type="ECO:0000256" key="1">
    <source>
        <dbReference type="ARBA" id="ARBA00000085"/>
    </source>
</evidence>
<keyword evidence="16" id="KW-0175">Coiled coil</keyword>
<evidence type="ECO:0000256" key="12">
    <source>
        <dbReference type="ARBA" id="ARBA00023012"/>
    </source>
</evidence>
<keyword evidence="8" id="KW-0547">Nucleotide-binding</keyword>
<dbReference type="PRINTS" id="PR00344">
    <property type="entry name" value="BCTRLSENSOR"/>
</dbReference>
<evidence type="ECO:0000256" key="4">
    <source>
        <dbReference type="ARBA" id="ARBA00022475"/>
    </source>
</evidence>
<dbReference type="InterPro" id="IPR008207">
    <property type="entry name" value="Sig_transdc_His_kin_Hpt_dom"/>
</dbReference>
<evidence type="ECO:0000256" key="10">
    <source>
        <dbReference type="ARBA" id="ARBA00022840"/>
    </source>
</evidence>
<keyword evidence="6" id="KW-0808">Transferase</keyword>
<dbReference type="InterPro" id="IPR036890">
    <property type="entry name" value="HATPase_C_sf"/>
</dbReference>
<dbReference type="InterPro" id="IPR003660">
    <property type="entry name" value="HAMP_dom"/>
</dbReference>
<dbReference type="GO" id="GO:0005524">
    <property type="term" value="F:ATP binding"/>
    <property type="evidence" value="ECO:0007669"/>
    <property type="project" value="UniProtKB-KW"/>
</dbReference>
<dbReference type="SUPFAM" id="SSF55874">
    <property type="entry name" value="ATPase domain of HSP90 chaperone/DNA topoisomerase II/histidine kinase"/>
    <property type="match status" value="1"/>
</dbReference>
<feature type="modified residue" description="Phosphohistidine" evidence="14">
    <location>
        <position position="842"/>
    </location>
</feature>
<dbReference type="PROSITE" id="PS50885">
    <property type="entry name" value="HAMP"/>
    <property type="match status" value="1"/>
</dbReference>
<name>A0ABT6VRH4_9GAMM</name>
<evidence type="ECO:0000256" key="6">
    <source>
        <dbReference type="ARBA" id="ARBA00022679"/>
    </source>
</evidence>
<keyword evidence="7" id="KW-0812">Transmembrane</keyword>
<dbReference type="PANTHER" id="PTHR45339">
    <property type="entry name" value="HYBRID SIGNAL TRANSDUCTION HISTIDINE KINASE J"/>
    <property type="match status" value="1"/>
</dbReference>
<dbReference type="Gene3D" id="1.20.120.160">
    <property type="entry name" value="HPT domain"/>
    <property type="match status" value="1"/>
</dbReference>
<keyword evidence="4" id="KW-1003">Cell membrane</keyword>
<feature type="modified residue" description="4-aspartylphosphate" evidence="15">
    <location>
        <position position="696"/>
    </location>
</feature>
<evidence type="ECO:0000259" key="18">
    <source>
        <dbReference type="PROSITE" id="PS50109"/>
    </source>
</evidence>
<keyword evidence="9" id="KW-0418">Kinase</keyword>
<keyword evidence="11" id="KW-1133">Transmembrane helix</keyword>
<evidence type="ECO:0000256" key="11">
    <source>
        <dbReference type="ARBA" id="ARBA00022989"/>
    </source>
</evidence>
<dbReference type="InterPro" id="IPR036641">
    <property type="entry name" value="HPT_dom_sf"/>
</dbReference>
<protein>
    <recommendedName>
        <fullName evidence="3">histidine kinase</fullName>
        <ecNumber evidence="3">2.7.13.3</ecNumber>
    </recommendedName>
</protein>
<evidence type="ECO:0000256" key="16">
    <source>
        <dbReference type="SAM" id="Coils"/>
    </source>
</evidence>
<keyword evidence="23" id="KW-1185">Reference proteome</keyword>
<evidence type="ECO:0000256" key="13">
    <source>
        <dbReference type="ARBA" id="ARBA00023136"/>
    </source>
</evidence>
<dbReference type="PROSITE" id="PS50110">
    <property type="entry name" value="RESPONSE_REGULATORY"/>
    <property type="match status" value="1"/>
</dbReference>
<dbReference type="EC" id="2.7.13.3" evidence="3"/>
<dbReference type="CDD" id="cd16922">
    <property type="entry name" value="HATPase_EvgS-ArcB-TorS-like"/>
    <property type="match status" value="1"/>
</dbReference>
<evidence type="ECO:0000256" key="5">
    <source>
        <dbReference type="ARBA" id="ARBA00022553"/>
    </source>
</evidence>
<dbReference type="SUPFAM" id="SSF47384">
    <property type="entry name" value="Homodimeric domain of signal transducing histidine kinase"/>
    <property type="match status" value="1"/>
</dbReference>
<comment type="subcellular location">
    <subcellularLocation>
        <location evidence="2">Cell membrane</location>
        <topology evidence="2">Multi-pass membrane protein</topology>
    </subcellularLocation>
</comment>
<dbReference type="SMART" id="SM00448">
    <property type="entry name" value="REC"/>
    <property type="match status" value="1"/>
</dbReference>
<evidence type="ECO:0000256" key="8">
    <source>
        <dbReference type="ARBA" id="ARBA00022741"/>
    </source>
</evidence>
<dbReference type="SMART" id="SM00304">
    <property type="entry name" value="HAMP"/>
    <property type="match status" value="1"/>
</dbReference>
<dbReference type="EMBL" id="JASCQO010000056">
    <property type="protein sequence ID" value="MDI5936582.1"/>
    <property type="molecule type" value="Genomic_DNA"/>
</dbReference>
<evidence type="ECO:0000256" key="7">
    <source>
        <dbReference type="ARBA" id="ARBA00022692"/>
    </source>
</evidence>
<dbReference type="RefSeq" id="WP_282724016.1">
    <property type="nucleotide sequence ID" value="NZ_JASCQO010000056.1"/>
</dbReference>
<reference evidence="22 23" key="1">
    <citation type="submission" date="2023-04" db="EMBL/GenBank/DDBJ databases">
        <title>Halomonas strains isolated from rhizosphere soil.</title>
        <authorList>
            <person name="Xu L."/>
            <person name="Sun J.-Q."/>
        </authorList>
    </citation>
    <scope>NUCLEOTIDE SEQUENCE [LARGE SCALE GENOMIC DNA]</scope>
    <source>
        <strain evidence="22 23">LN1S58</strain>
    </source>
</reference>
<dbReference type="Gene3D" id="1.10.287.130">
    <property type="match status" value="1"/>
</dbReference>
<evidence type="ECO:0000259" key="20">
    <source>
        <dbReference type="PROSITE" id="PS50885"/>
    </source>
</evidence>
<evidence type="ECO:0000259" key="21">
    <source>
        <dbReference type="PROSITE" id="PS50894"/>
    </source>
</evidence>
<gene>
    <name evidence="22" type="ORF">QLQ84_22570</name>
</gene>
<dbReference type="InterPro" id="IPR001789">
    <property type="entry name" value="Sig_transdc_resp-reg_receiver"/>
</dbReference>
<dbReference type="SMART" id="SM00073">
    <property type="entry name" value="HPT"/>
    <property type="match status" value="1"/>
</dbReference>
<evidence type="ECO:0000259" key="19">
    <source>
        <dbReference type="PROSITE" id="PS50110"/>
    </source>
</evidence>
<dbReference type="PROSITE" id="PS50894">
    <property type="entry name" value="HPT"/>
    <property type="match status" value="1"/>
</dbReference>
<dbReference type="Gene3D" id="3.30.565.10">
    <property type="entry name" value="Histidine kinase-like ATPase, C-terminal domain"/>
    <property type="match status" value="1"/>
</dbReference>
<dbReference type="CDD" id="cd17546">
    <property type="entry name" value="REC_hyHK_CKI1_RcsC-like"/>
    <property type="match status" value="1"/>
</dbReference>
<dbReference type="InterPro" id="IPR036097">
    <property type="entry name" value="HisK_dim/P_sf"/>
</dbReference>
<evidence type="ECO:0000256" key="9">
    <source>
        <dbReference type="ARBA" id="ARBA00022777"/>
    </source>
</evidence>
<sequence>MSLKNRLFVLLLGLPLLLLSGLTGIALHLESEHRRQVLHERLATAVDLLAPELNAALAEEDHPALETVAGRLLDLEEIRAVGIRDATGTPRLELGRLRAAPLPIDEGDLHLDTDGSLWRLQAPLSAGAADRPTSTWLELDIDAMPLVLDHYRRLASAGLGLLVAGLLLWLIAYITSRRLIASVQAAERALERLANGDNPPPLTCASPPELARLAERVNALSDHLDHARDEVQRQIEQTTAELQESMETIEVQNIELDMAHRRALEASRIKSEFLANMSHEIRTPLNGIIGFCRLLGRSRLEPRQREWLDHVHRACDNLLMLVNDVLDFSKLEAGRLELEHVPLDMVMLVDEVLALQAPQAHQKDLQLIGLVYDDVPVTLSGDPLRIRQVLTNLVNNAIKFTERGEVIVRVMVEQAEPGRVTLRVSVSDTGIGLSPESRQRLFQAFRQADPSHSREFGGTGLGLTICRQLVEQMGGEIGVESEPGEGSTFAFTLALEGDESRERPPELQLSGETVLLDEPHPATRRALHHLLTRWGARVIDAGQPPNRECSPALLVAGLPHQALDATGLATWQRRLDTIACPALLLANTSPLDLPLLVPPRGGEVLSKPLSRVALMEAVQRQLGGDLSPTRPVSGAEAEAEDETGPLHLLVVDDTESNRVLLRELIQRPGIEVELAASGEEALAMAQERRYAMVLMDIRMPGMDGVETTRALRRLQGAWNHLPIIAVTAHVLENERQRLLANGLDDVLIKPLAPQDLAELLQQHLDLPALPLPEADATPPARTADDGELAVVDLDLGTRLAGGREPLARELLARLSGSLQDSEREIREALERQDDEALLDAIHALNGACRYCGAPRLALLAETLETRLRSRGREGVTPLLDDLFAAMAGLRDWQATQPSSTTKATASSASSVNDR</sequence>
<evidence type="ECO:0000256" key="3">
    <source>
        <dbReference type="ARBA" id="ARBA00012438"/>
    </source>
</evidence>
<dbReference type="PANTHER" id="PTHR45339:SF1">
    <property type="entry name" value="HYBRID SIGNAL TRANSDUCTION HISTIDINE KINASE J"/>
    <property type="match status" value="1"/>
</dbReference>
<accession>A0ABT6VRH4</accession>
<proteinExistence type="predicted"/>
<evidence type="ECO:0000256" key="14">
    <source>
        <dbReference type="PROSITE-ProRule" id="PRU00110"/>
    </source>
</evidence>
<dbReference type="InterPro" id="IPR003661">
    <property type="entry name" value="HisK_dim/P_dom"/>
</dbReference>
<feature type="domain" description="HAMP" evidence="20">
    <location>
        <begin position="177"/>
        <end position="229"/>
    </location>
</feature>
<evidence type="ECO:0000256" key="2">
    <source>
        <dbReference type="ARBA" id="ARBA00004651"/>
    </source>
</evidence>
<dbReference type="Proteomes" id="UP001244242">
    <property type="component" value="Unassembled WGS sequence"/>
</dbReference>
<dbReference type="InterPro" id="IPR003594">
    <property type="entry name" value="HATPase_dom"/>
</dbReference>
<dbReference type="SMART" id="SM00388">
    <property type="entry name" value="HisKA"/>
    <property type="match status" value="1"/>
</dbReference>
<evidence type="ECO:0000313" key="23">
    <source>
        <dbReference type="Proteomes" id="UP001244242"/>
    </source>
</evidence>
<evidence type="ECO:0000256" key="17">
    <source>
        <dbReference type="SAM" id="MobiDB-lite"/>
    </source>
</evidence>
<dbReference type="Gene3D" id="6.10.340.10">
    <property type="match status" value="1"/>
</dbReference>
<dbReference type="Pfam" id="PF00672">
    <property type="entry name" value="HAMP"/>
    <property type="match status" value="1"/>
</dbReference>
<dbReference type="CDD" id="cd00082">
    <property type="entry name" value="HisKA"/>
    <property type="match status" value="1"/>
</dbReference>
<feature type="region of interest" description="Disordered" evidence="17">
    <location>
        <begin position="894"/>
        <end position="914"/>
    </location>
</feature>
<feature type="coiled-coil region" evidence="16">
    <location>
        <begin position="210"/>
        <end position="255"/>
    </location>
</feature>
<dbReference type="InterPro" id="IPR004358">
    <property type="entry name" value="Sig_transdc_His_kin-like_C"/>
</dbReference>
<keyword evidence="10 22" id="KW-0067">ATP-binding</keyword>
<evidence type="ECO:0000313" key="22">
    <source>
        <dbReference type="EMBL" id="MDI5936582.1"/>
    </source>
</evidence>
<dbReference type="SUPFAM" id="SSF52172">
    <property type="entry name" value="CheY-like"/>
    <property type="match status" value="1"/>
</dbReference>
<organism evidence="22 23">
    <name type="scientific">Halomonas kalidii</name>
    <dbReference type="NCBI Taxonomy" id="3043293"/>
    <lineage>
        <taxon>Bacteria</taxon>
        <taxon>Pseudomonadati</taxon>
        <taxon>Pseudomonadota</taxon>
        <taxon>Gammaproteobacteria</taxon>
        <taxon>Oceanospirillales</taxon>
        <taxon>Halomonadaceae</taxon>
        <taxon>Halomonas</taxon>
    </lineage>
</organism>
<feature type="domain" description="Response regulatory" evidence="19">
    <location>
        <begin position="647"/>
        <end position="764"/>
    </location>
</feature>
<comment type="caution">
    <text evidence="22">The sequence shown here is derived from an EMBL/GenBank/DDBJ whole genome shotgun (WGS) entry which is preliminary data.</text>
</comment>
<keyword evidence="13" id="KW-0472">Membrane</keyword>
<feature type="domain" description="Histidine kinase" evidence="18">
    <location>
        <begin position="276"/>
        <end position="497"/>
    </location>
</feature>